<dbReference type="OrthoDB" id="3165318at2759"/>
<gene>
    <name evidence="1" type="ORF">BJ212DRAFT_1300349</name>
</gene>
<evidence type="ECO:0000313" key="1">
    <source>
        <dbReference type="EMBL" id="KAG1815185.1"/>
    </source>
</evidence>
<name>A0A9P7EA13_9AGAM</name>
<comment type="caution">
    <text evidence="1">The sequence shown here is derived from an EMBL/GenBank/DDBJ whole genome shotgun (WGS) entry which is preliminary data.</text>
</comment>
<proteinExistence type="predicted"/>
<sequence>MTCAFVRDLTIQTGDLGKEATLVLMFHSDMECIYHKLFPVIWRTTSLGEKGRYSMRVTYTNQLAFCRVQVNVGNIVDTETHVQIDDGKKTTLTQTDDSFKFSVPKHGLPGYLEAINETGFIQHIAIGTMNPGDSKPKPVLYFKDVEHVIFFSFSSMELTMQDRDGSLVKAKFALILRAYISSDHKEASVLEGAICTDSIWEQDLAQLPESTTLTLSRKPATGHYTITQEGVI</sequence>
<dbReference type="AlphaFoldDB" id="A0A9P7EA13"/>
<dbReference type="RefSeq" id="XP_041192322.1">
    <property type="nucleotide sequence ID" value="XM_041332975.1"/>
</dbReference>
<evidence type="ECO:0000313" key="2">
    <source>
        <dbReference type="Proteomes" id="UP000807769"/>
    </source>
</evidence>
<organism evidence="1 2">
    <name type="scientific">Suillus subaureus</name>
    <dbReference type="NCBI Taxonomy" id="48587"/>
    <lineage>
        <taxon>Eukaryota</taxon>
        <taxon>Fungi</taxon>
        <taxon>Dikarya</taxon>
        <taxon>Basidiomycota</taxon>
        <taxon>Agaricomycotina</taxon>
        <taxon>Agaricomycetes</taxon>
        <taxon>Agaricomycetidae</taxon>
        <taxon>Boletales</taxon>
        <taxon>Suillineae</taxon>
        <taxon>Suillaceae</taxon>
        <taxon>Suillus</taxon>
    </lineage>
</organism>
<keyword evidence="2" id="KW-1185">Reference proteome</keyword>
<dbReference type="GeneID" id="64626992"/>
<reference evidence="1" key="1">
    <citation type="journal article" date="2020" name="New Phytol.">
        <title>Comparative genomics reveals dynamic genome evolution in host specialist ectomycorrhizal fungi.</title>
        <authorList>
            <person name="Lofgren L.A."/>
            <person name="Nguyen N.H."/>
            <person name="Vilgalys R."/>
            <person name="Ruytinx J."/>
            <person name="Liao H.L."/>
            <person name="Branco S."/>
            <person name="Kuo A."/>
            <person name="LaButti K."/>
            <person name="Lipzen A."/>
            <person name="Andreopoulos W."/>
            <person name="Pangilinan J."/>
            <person name="Riley R."/>
            <person name="Hundley H."/>
            <person name="Na H."/>
            <person name="Barry K."/>
            <person name="Grigoriev I.V."/>
            <person name="Stajich J.E."/>
            <person name="Kennedy P.G."/>
        </authorList>
    </citation>
    <scope>NUCLEOTIDE SEQUENCE</scope>
    <source>
        <strain evidence="1">MN1</strain>
    </source>
</reference>
<protein>
    <submittedName>
        <fullName evidence="1">Uncharacterized protein</fullName>
    </submittedName>
</protein>
<dbReference type="Proteomes" id="UP000807769">
    <property type="component" value="Unassembled WGS sequence"/>
</dbReference>
<dbReference type="EMBL" id="JABBWG010000019">
    <property type="protein sequence ID" value="KAG1815185.1"/>
    <property type="molecule type" value="Genomic_DNA"/>
</dbReference>
<accession>A0A9P7EA13</accession>